<feature type="domain" description="Aminoglycoside phosphotransferase" evidence="1">
    <location>
        <begin position="148"/>
        <end position="217"/>
    </location>
</feature>
<dbReference type="PANTHER" id="PTHR21310">
    <property type="entry name" value="AMINOGLYCOSIDE PHOSPHOTRANSFERASE-RELATED-RELATED"/>
    <property type="match status" value="1"/>
</dbReference>
<organism evidence="2 3">
    <name type="scientific">Pleomassaria siparia CBS 279.74</name>
    <dbReference type="NCBI Taxonomy" id="1314801"/>
    <lineage>
        <taxon>Eukaryota</taxon>
        <taxon>Fungi</taxon>
        <taxon>Dikarya</taxon>
        <taxon>Ascomycota</taxon>
        <taxon>Pezizomycotina</taxon>
        <taxon>Dothideomycetes</taxon>
        <taxon>Pleosporomycetidae</taxon>
        <taxon>Pleosporales</taxon>
        <taxon>Pleomassariaceae</taxon>
        <taxon>Pleomassaria</taxon>
    </lineage>
</organism>
<evidence type="ECO:0000313" key="2">
    <source>
        <dbReference type="EMBL" id="KAF2715384.1"/>
    </source>
</evidence>
<dbReference type="InterPro" id="IPR011009">
    <property type="entry name" value="Kinase-like_dom_sf"/>
</dbReference>
<dbReference type="Gene3D" id="3.90.1200.10">
    <property type="match status" value="1"/>
</dbReference>
<sequence length="263" mass="30645">MTAYPQISLAELPDSSQPHMDFLDTTWFKTHGRTRHFPTPEHLRSLFKPHQLPHPVRFEDLGLIVKFGSHISITEAINLWAIRRVFQDVIPVPEVYGWRVLEQEGKIREVFIYMQLVQGPTLEQQWPELSATDKQTICSHLRAKVSCLRSLRDSESQQRQHVPDPRSIEDPWRNLLPDNGSIVFTHGDLRPANIIITTTSPAKIVAILDWEQAGWYPDYWEDCKARFTASYSGEWRGWIDQFLDPHMEALEAFDFYTCTLGRF</sequence>
<dbReference type="InterPro" id="IPR051678">
    <property type="entry name" value="AGP_Transferase"/>
</dbReference>
<dbReference type="SUPFAM" id="SSF56112">
    <property type="entry name" value="Protein kinase-like (PK-like)"/>
    <property type="match status" value="1"/>
</dbReference>
<dbReference type="GO" id="GO:0016740">
    <property type="term" value="F:transferase activity"/>
    <property type="evidence" value="ECO:0007669"/>
    <property type="project" value="UniProtKB-KW"/>
</dbReference>
<proteinExistence type="predicted"/>
<keyword evidence="3" id="KW-1185">Reference proteome</keyword>
<accession>A0A6G1KRA2</accession>
<dbReference type="OrthoDB" id="5404599at2759"/>
<dbReference type="Proteomes" id="UP000799428">
    <property type="component" value="Unassembled WGS sequence"/>
</dbReference>
<dbReference type="AlphaFoldDB" id="A0A6G1KRA2"/>
<dbReference type="PANTHER" id="PTHR21310:SF54">
    <property type="entry name" value="AMINOGLYCOSIDE PHOSPHOTRANSFERASE DOMAIN-CONTAINING PROTEIN"/>
    <property type="match status" value="1"/>
</dbReference>
<dbReference type="Pfam" id="PF01636">
    <property type="entry name" value="APH"/>
    <property type="match status" value="1"/>
</dbReference>
<dbReference type="InterPro" id="IPR002575">
    <property type="entry name" value="Aminoglycoside_PTrfase"/>
</dbReference>
<evidence type="ECO:0000313" key="3">
    <source>
        <dbReference type="Proteomes" id="UP000799428"/>
    </source>
</evidence>
<evidence type="ECO:0000259" key="1">
    <source>
        <dbReference type="Pfam" id="PF01636"/>
    </source>
</evidence>
<reference evidence="2" key="1">
    <citation type="journal article" date="2020" name="Stud. Mycol.">
        <title>101 Dothideomycetes genomes: a test case for predicting lifestyles and emergence of pathogens.</title>
        <authorList>
            <person name="Haridas S."/>
            <person name="Albert R."/>
            <person name="Binder M."/>
            <person name="Bloem J."/>
            <person name="Labutti K."/>
            <person name="Salamov A."/>
            <person name="Andreopoulos B."/>
            <person name="Baker S."/>
            <person name="Barry K."/>
            <person name="Bills G."/>
            <person name="Bluhm B."/>
            <person name="Cannon C."/>
            <person name="Castanera R."/>
            <person name="Culley D."/>
            <person name="Daum C."/>
            <person name="Ezra D."/>
            <person name="Gonzalez J."/>
            <person name="Henrissat B."/>
            <person name="Kuo A."/>
            <person name="Liang C."/>
            <person name="Lipzen A."/>
            <person name="Lutzoni F."/>
            <person name="Magnuson J."/>
            <person name="Mondo S."/>
            <person name="Nolan M."/>
            <person name="Ohm R."/>
            <person name="Pangilinan J."/>
            <person name="Park H.-J."/>
            <person name="Ramirez L."/>
            <person name="Alfaro M."/>
            <person name="Sun H."/>
            <person name="Tritt A."/>
            <person name="Yoshinaga Y."/>
            <person name="Zwiers L.-H."/>
            <person name="Turgeon B."/>
            <person name="Goodwin S."/>
            <person name="Spatafora J."/>
            <person name="Crous P."/>
            <person name="Grigoriev I."/>
        </authorList>
    </citation>
    <scope>NUCLEOTIDE SEQUENCE</scope>
    <source>
        <strain evidence="2">CBS 279.74</strain>
    </source>
</reference>
<name>A0A6G1KRA2_9PLEO</name>
<gene>
    <name evidence="2" type="ORF">K504DRAFT_478566</name>
</gene>
<dbReference type="EMBL" id="MU005764">
    <property type="protein sequence ID" value="KAF2715384.1"/>
    <property type="molecule type" value="Genomic_DNA"/>
</dbReference>
<protein>
    <submittedName>
        <fullName evidence="2">Phosphotransferase</fullName>
    </submittedName>
</protein>
<keyword evidence="2" id="KW-0808">Transferase</keyword>